<dbReference type="InterPro" id="IPR051531">
    <property type="entry name" value="N-acetyltransferase"/>
</dbReference>
<dbReference type="EMBL" id="JBHSDH010000005">
    <property type="protein sequence ID" value="MFC4290907.1"/>
    <property type="molecule type" value="Genomic_DNA"/>
</dbReference>
<dbReference type="Proteomes" id="UP001595887">
    <property type="component" value="Unassembled WGS sequence"/>
</dbReference>
<dbReference type="PANTHER" id="PTHR43792:SF1">
    <property type="entry name" value="N-ACETYLTRANSFERASE DOMAIN-CONTAINING PROTEIN"/>
    <property type="match status" value="1"/>
</dbReference>
<dbReference type="Pfam" id="PF13302">
    <property type="entry name" value="Acetyltransf_3"/>
    <property type="match status" value="1"/>
</dbReference>
<name>A0ABV8RC07_9SPHN</name>
<protein>
    <submittedName>
        <fullName evidence="2">GNAT family N-acetyltransferase</fullName>
        <ecNumber evidence="2">2.3.-.-</ecNumber>
    </submittedName>
</protein>
<evidence type="ECO:0000313" key="3">
    <source>
        <dbReference type="Proteomes" id="UP001595887"/>
    </source>
</evidence>
<dbReference type="EC" id="2.3.-.-" evidence="2"/>
<sequence>MPDIIMETDRLILRRFEESDAELQYRYCNSAAVTRHIGGPKELHQIESSHAKSEAAFAQFGFGFMAMQEKASGDFIGYCGAKRVDCAYAKNIGDAEMGWLVREDRWRQGFAVEAARALLMHMFERIGVPHICAMTSESNISSWRLMEKLGMVRRKELDFDDPDYPEEENPTIVYVKENIS</sequence>
<comment type="caution">
    <text evidence="2">The sequence shown here is derived from an EMBL/GenBank/DDBJ whole genome shotgun (WGS) entry which is preliminary data.</text>
</comment>
<evidence type="ECO:0000259" key="1">
    <source>
        <dbReference type="PROSITE" id="PS51186"/>
    </source>
</evidence>
<keyword evidence="2" id="KW-0808">Transferase</keyword>
<dbReference type="GO" id="GO:0016746">
    <property type="term" value="F:acyltransferase activity"/>
    <property type="evidence" value="ECO:0007669"/>
    <property type="project" value="UniProtKB-KW"/>
</dbReference>
<dbReference type="InterPro" id="IPR016181">
    <property type="entry name" value="Acyl_CoA_acyltransferase"/>
</dbReference>
<dbReference type="InterPro" id="IPR000182">
    <property type="entry name" value="GNAT_dom"/>
</dbReference>
<feature type="domain" description="N-acetyltransferase" evidence="1">
    <location>
        <begin position="11"/>
        <end position="179"/>
    </location>
</feature>
<organism evidence="2 3">
    <name type="scientific">Sphingorhabdus arenilitoris</name>
    <dbReference type="NCBI Taxonomy" id="1490041"/>
    <lineage>
        <taxon>Bacteria</taxon>
        <taxon>Pseudomonadati</taxon>
        <taxon>Pseudomonadota</taxon>
        <taxon>Alphaproteobacteria</taxon>
        <taxon>Sphingomonadales</taxon>
        <taxon>Sphingomonadaceae</taxon>
        <taxon>Sphingorhabdus</taxon>
    </lineage>
</organism>
<reference evidence="3" key="1">
    <citation type="journal article" date="2019" name="Int. J. Syst. Evol. Microbiol.">
        <title>The Global Catalogue of Microorganisms (GCM) 10K type strain sequencing project: providing services to taxonomists for standard genome sequencing and annotation.</title>
        <authorList>
            <consortium name="The Broad Institute Genomics Platform"/>
            <consortium name="The Broad Institute Genome Sequencing Center for Infectious Disease"/>
            <person name="Wu L."/>
            <person name="Ma J."/>
        </authorList>
    </citation>
    <scope>NUCLEOTIDE SEQUENCE [LARGE SCALE GENOMIC DNA]</scope>
    <source>
        <strain evidence="3">CECT 8531</strain>
    </source>
</reference>
<gene>
    <name evidence="2" type="ORF">ACFOWX_00570</name>
</gene>
<evidence type="ECO:0000313" key="2">
    <source>
        <dbReference type="EMBL" id="MFC4290907.1"/>
    </source>
</evidence>
<keyword evidence="3" id="KW-1185">Reference proteome</keyword>
<proteinExistence type="predicted"/>
<dbReference type="Gene3D" id="3.40.630.30">
    <property type="match status" value="1"/>
</dbReference>
<accession>A0ABV8RC07</accession>
<dbReference type="PANTHER" id="PTHR43792">
    <property type="entry name" value="GNAT FAMILY, PUTATIVE (AFU_ORTHOLOGUE AFUA_3G00765)-RELATED-RELATED"/>
    <property type="match status" value="1"/>
</dbReference>
<dbReference type="RefSeq" id="WP_381420505.1">
    <property type="nucleotide sequence ID" value="NZ_JBHSDH010000005.1"/>
</dbReference>
<dbReference type="PROSITE" id="PS51186">
    <property type="entry name" value="GNAT"/>
    <property type="match status" value="1"/>
</dbReference>
<keyword evidence="2" id="KW-0012">Acyltransferase</keyword>
<dbReference type="SUPFAM" id="SSF55729">
    <property type="entry name" value="Acyl-CoA N-acyltransferases (Nat)"/>
    <property type="match status" value="1"/>
</dbReference>